<dbReference type="Pfam" id="PF08284">
    <property type="entry name" value="RVP_2"/>
    <property type="match status" value="1"/>
</dbReference>
<dbReference type="SUPFAM" id="SSF50630">
    <property type="entry name" value="Acid proteases"/>
    <property type="match status" value="1"/>
</dbReference>
<reference evidence="1" key="1">
    <citation type="submission" date="2020-08" db="EMBL/GenBank/DDBJ databases">
        <title>Multicomponent nature underlies the extraordinary mechanical properties of spider dragline silk.</title>
        <authorList>
            <person name="Kono N."/>
            <person name="Nakamura H."/>
            <person name="Mori M."/>
            <person name="Yoshida Y."/>
            <person name="Ohtoshi R."/>
            <person name="Malay A.D."/>
            <person name="Moran D.A.P."/>
            <person name="Tomita M."/>
            <person name="Numata K."/>
            <person name="Arakawa K."/>
        </authorList>
    </citation>
    <scope>NUCLEOTIDE SEQUENCE</scope>
</reference>
<dbReference type="Gene3D" id="2.40.70.10">
    <property type="entry name" value="Acid Proteases"/>
    <property type="match status" value="1"/>
</dbReference>
<protein>
    <recommendedName>
        <fullName evidence="3">Peptidase A2 domain-containing protein</fullName>
    </recommendedName>
</protein>
<dbReference type="AlphaFoldDB" id="A0A8X6W8L2"/>
<dbReference type="EMBL" id="BMAU01021392">
    <property type="protein sequence ID" value="GFY30290.1"/>
    <property type="molecule type" value="Genomic_DNA"/>
</dbReference>
<comment type="caution">
    <text evidence="1">The sequence shown here is derived from an EMBL/GenBank/DDBJ whole genome shotgun (WGS) entry which is preliminary data.</text>
</comment>
<evidence type="ECO:0008006" key="3">
    <source>
        <dbReference type="Google" id="ProtNLM"/>
    </source>
</evidence>
<organism evidence="1 2">
    <name type="scientific">Trichonephila clavipes</name>
    <name type="common">Golden silk orbweaver</name>
    <name type="synonym">Nephila clavipes</name>
    <dbReference type="NCBI Taxonomy" id="2585209"/>
    <lineage>
        <taxon>Eukaryota</taxon>
        <taxon>Metazoa</taxon>
        <taxon>Ecdysozoa</taxon>
        <taxon>Arthropoda</taxon>
        <taxon>Chelicerata</taxon>
        <taxon>Arachnida</taxon>
        <taxon>Araneae</taxon>
        <taxon>Araneomorphae</taxon>
        <taxon>Entelegynae</taxon>
        <taxon>Araneoidea</taxon>
        <taxon>Nephilidae</taxon>
        <taxon>Trichonephila</taxon>
    </lineage>
</organism>
<evidence type="ECO:0000313" key="1">
    <source>
        <dbReference type="EMBL" id="GFY30290.1"/>
    </source>
</evidence>
<dbReference type="CDD" id="cd00303">
    <property type="entry name" value="retropepsin_like"/>
    <property type="match status" value="1"/>
</dbReference>
<evidence type="ECO:0000313" key="2">
    <source>
        <dbReference type="Proteomes" id="UP000887159"/>
    </source>
</evidence>
<dbReference type="InterPro" id="IPR021109">
    <property type="entry name" value="Peptidase_aspartic_dom_sf"/>
</dbReference>
<proteinExistence type="predicted"/>
<keyword evidence="2" id="KW-1185">Reference proteome</keyword>
<sequence>MSPVELPYVPILLNETFTKALWDTGVEKSFIAEDIYKKYFFYKQVRKSRVQVITTQGAKCRNVGILELQVRIREFVKNWMFHVLPDLEYPCILGVDFISRSKIVLDFDRKSLAILNSQIEKVVTTIDEGNLEIDLTKTDGCKKGRHMSCRIYLIV</sequence>
<accession>A0A8X6W8L2</accession>
<name>A0A8X6W8L2_TRICX</name>
<gene>
    <name evidence="1" type="primary">NCL1_45524</name>
    <name evidence="1" type="ORF">TNCV_4065411</name>
</gene>
<dbReference type="Proteomes" id="UP000887159">
    <property type="component" value="Unassembled WGS sequence"/>
</dbReference>